<feature type="domain" description="Rieske" evidence="7">
    <location>
        <begin position="4"/>
        <end position="104"/>
    </location>
</feature>
<evidence type="ECO:0000256" key="3">
    <source>
        <dbReference type="ARBA" id="ARBA00023004"/>
    </source>
</evidence>
<dbReference type="Proteomes" id="UP000545507">
    <property type="component" value="Unassembled WGS sequence"/>
</dbReference>
<dbReference type="EMBL" id="VYGV01000007">
    <property type="protein sequence ID" value="NWF45574.1"/>
    <property type="molecule type" value="Genomic_DNA"/>
</dbReference>
<keyword evidence="9" id="KW-1185">Reference proteome</keyword>
<evidence type="ECO:0000256" key="6">
    <source>
        <dbReference type="ARBA" id="ARBA00038001"/>
    </source>
</evidence>
<evidence type="ECO:0000259" key="7">
    <source>
        <dbReference type="PROSITE" id="PS51296"/>
    </source>
</evidence>
<keyword evidence="3" id="KW-0408">Iron</keyword>
<dbReference type="AlphaFoldDB" id="A0A7Y8GVG1"/>
<dbReference type="GO" id="GO:0051537">
    <property type="term" value="F:2 iron, 2 sulfur cluster binding"/>
    <property type="evidence" value="ECO:0007669"/>
    <property type="project" value="UniProtKB-KW"/>
</dbReference>
<sequence length="111" mass="11565">MTDWVDAGDASRLDAAGRTLVRIQGHQIVVFRSADTLHAIDDSCPHSGASLCTGRLDDSGHVKCPAHGLRFRLSDGRMAGSPKGAAALTARVYPVRVSDGVIQIQLGGDGG</sequence>
<comment type="similarity">
    <text evidence="6">Belongs to the bacterial ring-hydroxylating dioxygenase ferredoxin component family.</text>
</comment>
<gene>
    <name evidence="8" type="ORF">F3K02_09990</name>
</gene>
<evidence type="ECO:0000256" key="5">
    <source>
        <dbReference type="ARBA" id="ARBA00034078"/>
    </source>
</evidence>
<evidence type="ECO:0000256" key="1">
    <source>
        <dbReference type="ARBA" id="ARBA00022714"/>
    </source>
</evidence>
<keyword evidence="1" id="KW-0001">2Fe-2S</keyword>
<dbReference type="PROSITE" id="PS51296">
    <property type="entry name" value="RIESKE"/>
    <property type="match status" value="1"/>
</dbReference>
<evidence type="ECO:0000313" key="8">
    <source>
        <dbReference type="EMBL" id="NWF45574.1"/>
    </source>
</evidence>
<organism evidence="8 9">
    <name type="scientific">Hydrogenophaga aromaticivorans</name>
    <dbReference type="NCBI Taxonomy" id="2610898"/>
    <lineage>
        <taxon>Bacteria</taxon>
        <taxon>Pseudomonadati</taxon>
        <taxon>Pseudomonadota</taxon>
        <taxon>Betaproteobacteria</taxon>
        <taxon>Burkholderiales</taxon>
        <taxon>Comamonadaceae</taxon>
        <taxon>Hydrogenophaga</taxon>
    </lineage>
</organism>
<name>A0A7Y8GVG1_9BURK</name>
<dbReference type="Gene3D" id="2.102.10.10">
    <property type="entry name" value="Rieske [2Fe-2S] iron-sulphur domain"/>
    <property type="match status" value="1"/>
</dbReference>
<keyword evidence="4" id="KW-0411">Iron-sulfur</keyword>
<dbReference type="InterPro" id="IPR036922">
    <property type="entry name" value="Rieske_2Fe-2S_sf"/>
</dbReference>
<reference evidence="8 9" key="1">
    <citation type="submission" date="2019-09" db="EMBL/GenBank/DDBJ databases">
        <title>Hydrogenophaga aromatica sp. nov., isolated from a para-xylene-degrading enrichment culture.</title>
        <authorList>
            <person name="Tancsics A."/>
            <person name="Banerjee S."/>
        </authorList>
    </citation>
    <scope>NUCLEOTIDE SEQUENCE [LARGE SCALE GENOMIC DNA]</scope>
    <source>
        <strain evidence="8 9">D2P1</strain>
    </source>
</reference>
<dbReference type="SUPFAM" id="SSF50022">
    <property type="entry name" value="ISP domain"/>
    <property type="match status" value="1"/>
</dbReference>
<dbReference type="PANTHER" id="PTHR21496:SF0">
    <property type="entry name" value="RIESKE DOMAIN-CONTAINING PROTEIN"/>
    <property type="match status" value="1"/>
</dbReference>
<dbReference type="InterPro" id="IPR017941">
    <property type="entry name" value="Rieske_2Fe-2S"/>
</dbReference>
<dbReference type="PANTHER" id="PTHR21496">
    <property type="entry name" value="FERREDOXIN-RELATED"/>
    <property type="match status" value="1"/>
</dbReference>
<proteinExistence type="inferred from homology"/>
<accession>A0A7Y8GVG1</accession>
<evidence type="ECO:0000313" key="9">
    <source>
        <dbReference type="Proteomes" id="UP000545507"/>
    </source>
</evidence>
<dbReference type="RefSeq" id="WP_177135483.1">
    <property type="nucleotide sequence ID" value="NZ_VYGV01000007.1"/>
</dbReference>
<evidence type="ECO:0000256" key="4">
    <source>
        <dbReference type="ARBA" id="ARBA00023014"/>
    </source>
</evidence>
<comment type="cofactor">
    <cofactor evidence="5">
        <name>[2Fe-2S] cluster</name>
        <dbReference type="ChEBI" id="CHEBI:190135"/>
    </cofactor>
</comment>
<keyword evidence="2" id="KW-0479">Metal-binding</keyword>
<dbReference type="GO" id="GO:0046872">
    <property type="term" value="F:metal ion binding"/>
    <property type="evidence" value="ECO:0007669"/>
    <property type="project" value="UniProtKB-KW"/>
</dbReference>
<evidence type="ECO:0000256" key="2">
    <source>
        <dbReference type="ARBA" id="ARBA00022723"/>
    </source>
</evidence>
<protein>
    <submittedName>
        <fullName evidence="8">Rieske (2Fe-2S) protein</fullName>
    </submittedName>
</protein>
<dbReference type="Pfam" id="PF00355">
    <property type="entry name" value="Rieske"/>
    <property type="match status" value="1"/>
</dbReference>
<comment type="caution">
    <text evidence="8">The sequence shown here is derived from an EMBL/GenBank/DDBJ whole genome shotgun (WGS) entry which is preliminary data.</text>
</comment>